<reference evidence="1 2" key="1">
    <citation type="submission" date="2018-06" db="EMBL/GenBank/DDBJ databases">
        <authorList>
            <consortium name="Pathogen Informatics"/>
            <person name="Doyle S."/>
        </authorList>
    </citation>
    <scope>NUCLEOTIDE SEQUENCE [LARGE SCALE GENOMIC DNA]</scope>
    <source>
        <strain evidence="1 2">NCTC11165</strain>
    </source>
</reference>
<name>A0A2X1ADQ7_BREDI</name>
<proteinExistence type="predicted"/>
<protein>
    <submittedName>
        <fullName evidence="1">Uncharacterized protein</fullName>
    </submittedName>
</protein>
<evidence type="ECO:0000313" key="1">
    <source>
        <dbReference type="EMBL" id="SPU42497.1"/>
    </source>
</evidence>
<gene>
    <name evidence="1" type="ORF">NCTC11165_00643</name>
</gene>
<organism evidence="1 2">
    <name type="scientific">Brevundimonas diminuta</name>
    <name type="common">Pseudomonas diminuta</name>
    <dbReference type="NCBI Taxonomy" id="293"/>
    <lineage>
        <taxon>Bacteria</taxon>
        <taxon>Pseudomonadati</taxon>
        <taxon>Pseudomonadota</taxon>
        <taxon>Alphaproteobacteria</taxon>
        <taxon>Caulobacterales</taxon>
        <taxon>Caulobacteraceae</taxon>
        <taxon>Brevundimonas</taxon>
    </lineage>
</organism>
<dbReference type="AlphaFoldDB" id="A0A2X1ADQ7"/>
<dbReference type="EMBL" id="UAQM01000001">
    <property type="protein sequence ID" value="SPU42497.1"/>
    <property type="molecule type" value="Genomic_DNA"/>
</dbReference>
<accession>A0A2X1ADQ7</accession>
<dbReference type="Proteomes" id="UP000250358">
    <property type="component" value="Unassembled WGS sequence"/>
</dbReference>
<evidence type="ECO:0000313" key="2">
    <source>
        <dbReference type="Proteomes" id="UP000250358"/>
    </source>
</evidence>
<sequence>MDGAVRALPMTDGRATFEAPPSAHILLDPGSKVLRRLEYLERWKAASTAD</sequence>